<evidence type="ECO:0000313" key="4">
    <source>
        <dbReference type="Proteomes" id="UP001432011"/>
    </source>
</evidence>
<dbReference type="Pfam" id="PF08240">
    <property type="entry name" value="ADH_N"/>
    <property type="match status" value="1"/>
</dbReference>
<evidence type="ECO:0000259" key="2">
    <source>
        <dbReference type="SMART" id="SM00829"/>
    </source>
</evidence>
<organism evidence="3 4">
    <name type="scientific">Microbispora hainanensis</name>
    <dbReference type="NCBI Taxonomy" id="568844"/>
    <lineage>
        <taxon>Bacteria</taxon>
        <taxon>Bacillati</taxon>
        <taxon>Actinomycetota</taxon>
        <taxon>Actinomycetes</taxon>
        <taxon>Streptosporangiales</taxon>
        <taxon>Streptosporangiaceae</taxon>
        <taxon>Microbispora</taxon>
    </lineage>
</organism>
<dbReference type="InterPro" id="IPR013154">
    <property type="entry name" value="ADH-like_N"/>
</dbReference>
<reference evidence="3" key="1">
    <citation type="submission" date="2022-10" db="EMBL/GenBank/DDBJ databases">
        <title>The complete genomes of actinobacterial strains from the NBC collection.</title>
        <authorList>
            <person name="Joergensen T.S."/>
            <person name="Alvarez Arevalo M."/>
            <person name="Sterndorff E.B."/>
            <person name="Faurdal D."/>
            <person name="Vuksanovic O."/>
            <person name="Mourched A.-S."/>
            <person name="Charusanti P."/>
            <person name="Shaw S."/>
            <person name="Blin K."/>
            <person name="Weber T."/>
        </authorList>
    </citation>
    <scope>NUCLEOTIDE SEQUENCE</scope>
    <source>
        <strain evidence="3">NBC_00254</strain>
    </source>
</reference>
<dbReference type="CDD" id="cd05289">
    <property type="entry name" value="MDR_like_2"/>
    <property type="match status" value="1"/>
</dbReference>
<evidence type="ECO:0000313" key="3">
    <source>
        <dbReference type="EMBL" id="WUP73750.1"/>
    </source>
</evidence>
<dbReference type="Gene3D" id="3.90.180.10">
    <property type="entry name" value="Medium-chain alcohol dehydrogenases, catalytic domain"/>
    <property type="match status" value="1"/>
</dbReference>
<accession>A0ABZ1SL73</accession>
<keyword evidence="1" id="KW-0560">Oxidoreductase</keyword>
<dbReference type="InterPro" id="IPR050700">
    <property type="entry name" value="YIM1/Zinc_Alcohol_DH_Fams"/>
</dbReference>
<keyword evidence="4" id="KW-1185">Reference proteome</keyword>
<dbReference type="SUPFAM" id="SSF51735">
    <property type="entry name" value="NAD(P)-binding Rossmann-fold domains"/>
    <property type="match status" value="1"/>
</dbReference>
<dbReference type="InterPro" id="IPR036291">
    <property type="entry name" value="NAD(P)-bd_dom_sf"/>
</dbReference>
<dbReference type="Proteomes" id="UP001432011">
    <property type="component" value="Chromosome"/>
</dbReference>
<dbReference type="PANTHER" id="PTHR11695">
    <property type="entry name" value="ALCOHOL DEHYDROGENASE RELATED"/>
    <property type="match status" value="1"/>
</dbReference>
<feature type="domain" description="Enoyl reductase (ER)" evidence="2">
    <location>
        <begin position="11"/>
        <end position="309"/>
    </location>
</feature>
<dbReference type="InterPro" id="IPR002364">
    <property type="entry name" value="Quin_OxRdtase/zeta-crystal_CS"/>
</dbReference>
<dbReference type="EMBL" id="CP108085">
    <property type="protein sequence ID" value="WUP73750.1"/>
    <property type="molecule type" value="Genomic_DNA"/>
</dbReference>
<dbReference type="PROSITE" id="PS01162">
    <property type="entry name" value="QOR_ZETA_CRYSTAL"/>
    <property type="match status" value="1"/>
</dbReference>
<dbReference type="RefSeq" id="WP_147943035.1">
    <property type="nucleotide sequence ID" value="NZ_CP108085.1"/>
</dbReference>
<dbReference type="PANTHER" id="PTHR11695:SF294">
    <property type="entry name" value="RETICULON-4-INTERACTING PROTEIN 1, MITOCHONDRIAL"/>
    <property type="match status" value="1"/>
</dbReference>
<sequence length="311" mass="31158">MSRAVVYETFGGPEVLELRDVPEPHAGPGEVRVRVTAAGLNPMDWIITSTPEAAKMFGLTLPSGFGYDFAGVVDEAGEGACEGAGGFAVGDRVYGGAMARAAADFLVMKAPAPGALFHTPDGIGDEVAATLPVAGLTAVAALDAIGLRSGDTLLVGGAAGGVGVFAVQLARLAGARVIGTAAEGTFDFLRSLGAEPVTYGPGLADRVRALAPGGVTAATDLFGTETAEAALALGVSRERISTIAAGPNPPGGVRATGGEQATPADLERITDAILAGAITVPIAATFPIERIRDAVTLQAGRHVHGKIVITL</sequence>
<protein>
    <submittedName>
        <fullName evidence="3">NADP-dependent oxidoreductase</fullName>
    </submittedName>
</protein>
<dbReference type="InterPro" id="IPR011032">
    <property type="entry name" value="GroES-like_sf"/>
</dbReference>
<evidence type="ECO:0000256" key="1">
    <source>
        <dbReference type="ARBA" id="ARBA00023002"/>
    </source>
</evidence>
<dbReference type="Pfam" id="PF00107">
    <property type="entry name" value="ADH_zinc_N"/>
    <property type="match status" value="1"/>
</dbReference>
<name>A0ABZ1SL73_9ACTN</name>
<proteinExistence type="predicted"/>
<dbReference type="Gene3D" id="3.40.50.720">
    <property type="entry name" value="NAD(P)-binding Rossmann-like Domain"/>
    <property type="match status" value="1"/>
</dbReference>
<dbReference type="SMART" id="SM00829">
    <property type="entry name" value="PKS_ER"/>
    <property type="match status" value="1"/>
</dbReference>
<dbReference type="InterPro" id="IPR013149">
    <property type="entry name" value="ADH-like_C"/>
</dbReference>
<dbReference type="SUPFAM" id="SSF50129">
    <property type="entry name" value="GroES-like"/>
    <property type="match status" value="1"/>
</dbReference>
<gene>
    <name evidence="3" type="ORF">OG913_30860</name>
</gene>
<dbReference type="InterPro" id="IPR020843">
    <property type="entry name" value="ER"/>
</dbReference>